<comment type="caution">
    <text evidence="5">The sequence shown here is derived from an EMBL/GenBank/DDBJ whole genome shotgun (WGS) entry which is preliminary data.</text>
</comment>
<dbReference type="InterPro" id="IPR028021">
    <property type="entry name" value="Katanin_C-terminal"/>
</dbReference>
<dbReference type="GO" id="GO:0007019">
    <property type="term" value="P:microtubule depolymerization"/>
    <property type="evidence" value="ECO:0007669"/>
    <property type="project" value="TreeGrafter"/>
</dbReference>
<dbReference type="STRING" id="299467.A0A443SF23"/>
<comment type="subcellular location">
    <subcellularLocation>
        <location evidence="1">Cytoplasm</location>
        <location evidence="1">Cytoskeleton</location>
    </subcellularLocation>
</comment>
<evidence type="ECO:0000256" key="2">
    <source>
        <dbReference type="ARBA" id="ARBA00022490"/>
    </source>
</evidence>
<keyword evidence="6" id="KW-1185">Reference proteome</keyword>
<dbReference type="AlphaFoldDB" id="A0A443SF23"/>
<evidence type="ECO:0000313" key="6">
    <source>
        <dbReference type="Proteomes" id="UP000288716"/>
    </source>
</evidence>
<organism evidence="5 6">
    <name type="scientific">Leptotrombidium deliense</name>
    <dbReference type="NCBI Taxonomy" id="299467"/>
    <lineage>
        <taxon>Eukaryota</taxon>
        <taxon>Metazoa</taxon>
        <taxon>Ecdysozoa</taxon>
        <taxon>Arthropoda</taxon>
        <taxon>Chelicerata</taxon>
        <taxon>Arachnida</taxon>
        <taxon>Acari</taxon>
        <taxon>Acariformes</taxon>
        <taxon>Trombidiformes</taxon>
        <taxon>Prostigmata</taxon>
        <taxon>Anystina</taxon>
        <taxon>Parasitengona</taxon>
        <taxon>Trombiculoidea</taxon>
        <taxon>Trombiculidae</taxon>
        <taxon>Leptotrombidium</taxon>
    </lineage>
</organism>
<reference evidence="5 6" key="1">
    <citation type="journal article" date="2018" name="Gigascience">
        <title>Genomes of trombidid mites reveal novel predicted allergens and laterally-transferred genes associated with secondary metabolism.</title>
        <authorList>
            <person name="Dong X."/>
            <person name="Chaisiri K."/>
            <person name="Xia D."/>
            <person name="Armstrong S.D."/>
            <person name="Fang Y."/>
            <person name="Donnelly M.J."/>
            <person name="Kadowaki T."/>
            <person name="McGarry J.W."/>
            <person name="Darby A.C."/>
            <person name="Makepeace B.L."/>
        </authorList>
    </citation>
    <scope>NUCLEOTIDE SEQUENCE [LARGE SCALE GENOMIC DNA]</scope>
    <source>
        <strain evidence="5">UoL-UT</strain>
    </source>
</reference>
<dbReference type="GO" id="GO:0008352">
    <property type="term" value="C:katanin complex"/>
    <property type="evidence" value="ECO:0007669"/>
    <property type="project" value="TreeGrafter"/>
</dbReference>
<evidence type="ECO:0000256" key="3">
    <source>
        <dbReference type="ARBA" id="ARBA00023212"/>
    </source>
</evidence>
<dbReference type="VEuPathDB" id="VectorBase:LDEU005917"/>
<evidence type="ECO:0000313" key="5">
    <source>
        <dbReference type="EMBL" id="RWS26123.1"/>
    </source>
</evidence>
<dbReference type="Proteomes" id="UP000288716">
    <property type="component" value="Unassembled WGS sequence"/>
</dbReference>
<keyword evidence="3" id="KW-0206">Cytoskeleton</keyword>
<gene>
    <name evidence="5" type="ORF">B4U80_10605</name>
</gene>
<name>A0A443SF23_9ACAR</name>
<keyword evidence="2" id="KW-0963">Cytoplasm</keyword>
<proteinExistence type="predicted"/>
<sequence length="81" mass="9133">MSVGCAALKLILKNFATIIKTNITAPPGIGVDISREERYNKCMSCYNQLLSVRAFILKRQTLQGKLGRTFRELSILMQNLE</sequence>
<evidence type="ECO:0000256" key="1">
    <source>
        <dbReference type="ARBA" id="ARBA00004245"/>
    </source>
</evidence>
<dbReference type="EMBL" id="NCKV01003039">
    <property type="protein sequence ID" value="RWS26123.1"/>
    <property type="molecule type" value="Genomic_DNA"/>
</dbReference>
<dbReference type="Pfam" id="PF13925">
    <property type="entry name" value="Katanin_con80"/>
    <property type="match status" value="1"/>
</dbReference>
<dbReference type="GO" id="GO:0008017">
    <property type="term" value="F:microtubule binding"/>
    <property type="evidence" value="ECO:0007669"/>
    <property type="project" value="InterPro"/>
</dbReference>
<dbReference type="PANTHER" id="PTHR19845:SF0">
    <property type="entry name" value="KATANIN P80 WD40 REPEAT-CONTAINING SUBUNIT B1"/>
    <property type="match status" value="1"/>
</dbReference>
<feature type="domain" description="Katanin p80 subunit C-terminal" evidence="4">
    <location>
        <begin position="1"/>
        <end position="77"/>
    </location>
</feature>
<accession>A0A443SF23</accession>
<evidence type="ECO:0000259" key="4">
    <source>
        <dbReference type="Pfam" id="PF13925"/>
    </source>
</evidence>
<protein>
    <submittedName>
        <fullName evidence="5">Katanin p80 WD40 repeat-containing subunit B1-like protein</fullName>
    </submittedName>
</protein>
<feature type="non-terminal residue" evidence="5">
    <location>
        <position position="81"/>
    </location>
</feature>
<dbReference type="PANTHER" id="PTHR19845">
    <property type="entry name" value="KATANIN P80 SUBUNIT"/>
    <property type="match status" value="1"/>
</dbReference>
<dbReference type="OrthoDB" id="10251605at2759"/>